<evidence type="ECO:0000313" key="2">
    <source>
        <dbReference type="EMBL" id="UWN58154.1"/>
    </source>
</evidence>
<evidence type="ECO:0000256" key="1">
    <source>
        <dbReference type="SAM" id="Phobius"/>
    </source>
</evidence>
<reference evidence="2" key="1">
    <citation type="journal article" date="2022" name="Cell">
        <title>Design, construction, and in vivo augmentation of a complex gut microbiome.</title>
        <authorList>
            <person name="Cheng A.G."/>
            <person name="Ho P.Y."/>
            <person name="Aranda-Diaz A."/>
            <person name="Jain S."/>
            <person name="Yu F.B."/>
            <person name="Meng X."/>
            <person name="Wang M."/>
            <person name="Iakiviak M."/>
            <person name="Nagashima K."/>
            <person name="Zhao A."/>
            <person name="Murugkar P."/>
            <person name="Patil A."/>
            <person name="Atabakhsh K."/>
            <person name="Weakley A."/>
            <person name="Yan J."/>
            <person name="Brumbaugh A.R."/>
            <person name="Higginbottom S."/>
            <person name="Dimas A."/>
            <person name="Shiver A.L."/>
            <person name="Deutschbauer A."/>
            <person name="Neff N."/>
            <person name="Sonnenburg J.L."/>
            <person name="Huang K.C."/>
            <person name="Fischbach M.A."/>
        </authorList>
    </citation>
    <scope>NUCLEOTIDE SEQUENCE</scope>
    <source>
        <strain evidence="2">AP11</strain>
    </source>
</reference>
<feature type="transmembrane region" description="Helical" evidence="1">
    <location>
        <begin position="65"/>
        <end position="92"/>
    </location>
</feature>
<keyword evidence="1" id="KW-1133">Transmembrane helix</keyword>
<organism evidence="2 3">
    <name type="scientific">Alistipes ihumii AP11</name>
    <dbReference type="NCBI Taxonomy" id="1211813"/>
    <lineage>
        <taxon>Bacteria</taxon>
        <taxon>Pseudomonadati</taxon>
        <taxon>Bacteroidota</taxon>
        <taxon>Bacteroidia</taxon>
        <taxon>Bacteroidales</taxon>
        <taxon>Rikenellaceae</taxon>
        <taxon>Alistipes</taxon>
    </lineage>
</organism>
<feature type="transmembrane region" description="Helical" evidence="1">
    <location>
        <begin position="34"/>
        <end position="59"/>
    </location>
</feature>
<dbReference type="GeneID" id="82891091"/>
<dbReference type="Proteomes" id="UP001059295">
    <property type="component" value="Chromosome"/>
</dbReference>
<proteinExistence type="predicted"/>
<evidence type="ECO:0000313" key="3">
    <source>
        <dbReference type="Proteomes" id="UP001059295"/>
    </source>
</evidence>
<keyword evidence="3" id="KW-1185">Reference proteome</keyword>
<feature type="transmembrane region" description="Helical" evidence="1">
    <location>
        <begin position="143"/>
        <end position="160"/>
    </location>
</feature>
<keyword evidence="1" id="KW-0472">Membrane</keyword>
<gene>
    <name evidence="2" type="ORF">NQ491_05115</name>
</gene>
<feature type="transmembrane region" description="Helical" evidence="1">
    <location>
        <begin position="113"/>
        <end position="131"/>
    </location>
</feature>
<accession>A0ABY5V3E2</accession>
<dbReference type="EMBL" id="CP102294">
    <property type="protein sequence ID" value="UWN58154.1"/>
    <property type="molecule type" value="Genomic_DNA"/>
</dbReference>
<name>A0ABY5V3E2_9BACT</name>
<feature type="transmembrane region" description="Helical" evidence="1">
    <location>
        <begin position="6"/>
        <end position="27"/>
    </location>
</feature>
<protein>
    <submittedName>
        <fullName evidence="2">Rod shape-determining protein MreD</fullName>
    </submittedName>
</protein>
<keyword evidence="1" id="KW-0812">Transmembrane</keyword>
<dbReference type="RefSeq" id="WP_019246526.1">
    <property type="nucleotide sequence ID" value="NZ_CAPH01000017.1"/>
</dbReference>
<sequence>MHRTLQYAILFIVMVILQIFLFSRIGISVYVHPLVCIAFIVLLPMEIAPLALLGLGLLLGVTLDFFMATAGIHTVAALLAAFCRPALLNVLVGKDEVKDGGVPNVNRIGAKKFVRYASAMILIHSTAFFLLEALSWSFFYRTALRIALSSAVTLPLVYFCQKLFSVNRQKI</sequence>